<feature type="non-terminal residue" evidence="11">
    <location>
        <position position="1893"/>
    </location>
</feature>
<sequence length="1893" mass="206799">NMFCTFCIIFYGNHFFAEPDFSENKVYTFNYETTLLSGLPEKGLARAGIRIKSKVEISGIGPKLCLIRIHSIEAAEYNGVWPTSSFSRSLKLTQALTGQLSNPVKFEYSNGHVGNIMAPDSVSDDGLNIYRGIMNVLELSIKKMQNSYSLQEAGIGGICNTTYAIQENKRANLVYVTKSKDLNSCEEKVQIVAGSAYTHPCKTCQQRNKNSQATATYNYKIKYTRSEAVITQADVEEIHQFSPFNEITGGNAIVEARQKLALTDVQKQRAEVPPKEYQNRGSLQYQFGSELLQLPVHLFKIKDVESQIEEGLQELVEATSDQLPSDAPAKALKLLHLFRAANEENYESVWKQFSGRPAYRRHILDIIPAVASHRALRFLRHKMERQELTSWEVTQTVLVALHSSTPTWDVMEEATLIVKKHCPRSSSVLGKVCHLSYASLCHKQCSSSDSCSSVSRFVFIFQLLHGFAGEALSKSSTEEICLALKALGNVGHPASIKHIKKFLPGYAAGASDLPLRVHATAVMALKNIGLKDPKMVQAITLEIFLNHKIHPRIRMLAAVVLLETKPGLPIVMTLADAVLKEPSMQVASFIYSHLRALGRSTAPDLQVMASACRMAVRALSPKFDRSGYQFSKVFRFSIFKEFLMSGLAAKYLVLNNAGSLIPTMAMSQLRTHFLGRVADPLEVGITVEGLQEMFAKGYSPDRDWETDYDFKKILKTLSDWKAFSSDKPFASGYLKMFDQELFFGGLDKNAIQNALQAWYGSDEKIPSLRRIISSLQSGAGRQWTKALLSSEIRRIVPTCTGFPTETSFYYSSITKVAGNVQAQITPSPKSDFRLTELLNANIRLRSKMSLSMAKEMTFVMGINTHTVQAGLEARTKMNAHVPVNVVATIQMREKNIKIEIPPCKDETNVISIRSKTFAVTRNIGDLTASKMTPVLSPEAVPNTMKMSFSSDSASGETDNIRDRESAEDVSSGNLFSSGHSSSQKEPFVQSMCFNASTFGIQVCIEKKSVHAAFIKNVPLYYLVGEHALRMSFKPVHAEAPIEKIQVTIQAGDQAPTKMVRLVTFEDPEAQASSRKEAIKKVKKILGDTDDQGTRKYRSSSSASSASGSAESATSSPSSSDSDDRASQGGTQINMKTGQSKAKEKKFYPFGDSSSSSSSGSSSSSSSSSSKSSSSGSSSDSSSSSSSGSSSSKSSSSSSKSSSSSSKSSSSSSKSSSSSSKSSSSSSKSSSSKSSSSAGSSSSSKASGIKHKAKKQSKTTSFPLASAAEGEKSVLEQKPKTQSSSSSSSSSSESTGASHRHSKPDKRAETKHVESRVNSGSSHDISTEWEFHLPKVYSLRFRSAHIHWHPDHKGSSSSSSSSSESGSSHRNNSSSSSSSSSSHHHGENSAHNSRGSKRVGIHHHSHGSSLTHERNFLGDVIPPGITIVAQAVRSDNRNQGYQATAYVRSDAAKVDVQLVVVQLAETNWKTCADAVILPLKAQARLRWGKECRDYKIAAVATTGQLARKPAAQLKVQWGKLPSWIKKTSSVFMQYVPGAALVLGFSEVHQRNPSHEFIVRAAATSPRTIDTVIKAPEVTLYCQGFRLPFTLPLGPSPAYETRDITAWNLFPEIASQIAQEDQSMCEIRERDFKTFDGVSHSYSFNKSCNLVVVQDCTEHPKFIITTRKVDPQSFSREVHINTTSANITICPASNSSLLVACNEERVLSHSGGSEYEKDNVKIYKNGATITVEVPALGLKEVTFDGVNLKVTVASWMRGKTCGVCGNNDREKDNELLMPNHRLAHSCSAFVHSWVLLEETCSGGCKLQRSYVKLNRNPTIDGEESTCYSVDPVLKCMKDCTPIEKASVKVGFHCFPKETAVSLLEWQKSGDKKSAFEDVVESVDADIDCTCTGGCS</sequence>
<keyword evidence="12" id="KW-1185">Reference proteome</keyword>
<evidence type="ECO:0000259" key="9">
    <source>
        <dbReference type="PROSITE" id="PS51211"/>
    </source>
</evidence>
<feature type="compositionally biased region" description="Polar residues" evidence="8">
    <location>
        <begin position="1127"/>
        <end position="1139"/>
    </location>
</feature>
<evidence type="ECO:0000256" key="1">
    <source>
        <dbReference type="ARBA" id="ARBA00022553"/>
    </source>
</evidence>
<evidence type="ECO:0000313" key="11">
    <source>
        <dbReference type="EMBL" id="NXA64154.1"/>
    </source>
</evidence>
<dbReference type="InterPro" id="IPR015817">
    <property type="entry name" value="Vitellinogen_open_b-sht_sub1"/>
</dbReference>
<dbReference type="InterPro" id="IPR015816">
    <property type="entry name" value="Vitellinogen_b-sht_N"/>
</dbReference>
<protein>
    <submittedName>
        <fullName evidence="11">VIT1 protein</fullName>
    </submittedName>
</protein>
<dbReference type="Pfam" id="PF09172">
    <property type="entry name" value="Vit_open_b-sht"/>
    <property type="match status" value="1"/>
</dbReference>
<dbReference type="InterPro" id="IPR001846">
    <property type="entry name" value="VWF_type-D"/>
</dbReference>
<dbReference type="SMART" id="SM01169">
    <property type="entry name" value="DUF1943"/>
    <property type="match status" value="1"/>
</dbReference>
<comment type="function">
    <text evidence="6">Phosvitin is believed to be of importance in sequestering calcium, iron and other cations for the developing embryo.</text>
</comment>
<dbReference type="GO" id="GO:0032355">
    <property type="term" value="P:response to estradiol"/>
    <property type="evidence" value="ECO:0007669"/>
    <property type="project" value="TreeGrafter"/>
</dbReference>
<feature type="compositionally biased region" description="Low complexity" evidence="8">
    <location>
        <begin position="970"/>
        <end position="981"/>
    </location>
</feature>
<dbReference type="SMART" id="SM00216">
    <property type="entry name" value="VWD"/>
    <property type="match status" value="1"/>
</dbReference>
<dbReference type="Gene3D" id="2.20.80.10">
    <property type="entry name" value="Lipovitellin-phosvitin complex, chain A, domain 4"/>
    <property type="match status" value="1"/>
</dbReference>
<feature type="compositionally biased region" description="Low complexity" evidence="8">
    <location>
        <begin position="1354"/>
        <end position="1380"/>
    </location>
</feature>
<dbReference type="Gene3D" id="2.20.90.10">
    <property type="entry name" value="Vitellinogen, beta-sheet shell domain"/>
    <property type="match status" value="1"/>
</dbReference>
<dbReference type="InterPro" id="IPR011030">
    <property type="entry name" value="Lipovitellin_superhlx_dom"/>
</dbReference>
<feature type="disulfide bond" evidence="7">
    <location>
        <begin position="201"/>
        <end position="204"/>
    </location>
</feature>
<dbReference type="FunFam" id="1.25.10.20:FF:000002">
    <property type="entry name" value="Vitellogenin 7"/>
    <property type="match status" value="1"/>
</dbReference>
<dbReference type="Gene3D" id="2.30.230.10">
    <property type="entry name" value="Lipovitellin, beta-sheet shell regions, chain A"/>
    <property type="match status" value="1"/>
</dbReference>
<evidence type="ECO:0000259" key="10">
    <source>
        <dbReference type="PROSITE" id="PS51233"/>
    </source>
</evidence>
<feature type="compositionally biased region" description="Basic residues" evidence="8">
    <location>
        <begin position="1247"/>
        <end position="1256"/>
    </location>
</feature>
<feature type="compositionally biased region" description="Basic residues" evidence="8">
    <location>
        <begin position="1393"/>
        <end position="1405"/>
    </location>
</feature>
<dbReference type="PROSITE" id="PS51211">
    <property type="entry name" value="VITELLOGENIN"/>
    <property type="match status" value="1"/>
</dbReference>
<dbReference type="InterPro" id="IPR015258">
    <property type="entry name" value="Vitellinogen_b-sht_shell"/>
</dbReference>
<dbReference type="SUPFAM" id="SSF56968">
    <property type="entry name" value="Lipovitellin-phosvitin complex, beta-sheet shell regions"/>
    <property type="match status" value="3"/>
</dbReference>
<feature type="compositionally biased region" description="Low complexity" evidence="8">
    <location>
        <begin position="1282"/>
        <end position="1293"/>
    </location>
</feature>
<dbReference type="InterPro" id="IPR050733">
    <property type="entry name" value="Vitellogenin/Apolipophorin"/>
</dbReference>
<gene>
    <name evidence="11" type="primary">Vtg1</name>
    <name evidence="11" type="ORF">MOHOCH_R07595</name>
</gene>
<reference evidence="11 12" key="1">
    <citation type="submission" date="2019-09" db="EMBL/GenBank/DDBJ databases">
        <title>Bird 10,000 Genomes (B10K) Project - Family phase.</title>
        <authorList>
            <person name="Zhang G."/>
        </authorList>
    </citation>
    <scope>NUCLEOTIDE SEQUENCE [LARGE SCALE GENOMIC DNA]</scope>
    <source>
        <strain evidence="11">B10K-DU-030-22</strain>
        <tissue evidence="11">Blood</tissue>
    </source>
</reference>
<dbReference type="PROSITE" id="PS51233">
    <property type="entry name" value="VWFD"/>
    <property type="match status" value="1"/>
</dbReference>
<evidence type="ECO:0000256" key="7">
    <source>
        <dbReference type="PROSITE-ProRule" id="PRU00557"/>
    </source>
</evidence>
<keyword evidence="1" id="KW-0597">Phosphoprotein</keyword>
<dbReference type="Pfam" id="PF00094">
    <property type="entry name" value="VWD"/>
    <property type="match status" value="1"/>
</dbReference>
<feature type="compositionally biased region" description="Basic and acidic residues" evidence="8">
    <location>
        <begin position="1268"/>
        <end position="1278"/>
    </location>
</feature>
<evidence type="ECO:0000256" key="3">
    <source>
        <dbReference type="ARBA" id="ARBA00022761"/>
    </source>
</evidence>
<evidence type="ECO:0000256" key="6">
    <source>
        <dbReference type="ARBA" id="ARBA00056783"/>
    </source>
</evidence>
<feature type="domain" description="Vitellogenin" evidence="9">
    <location>
        <begin position="21"/>
        <end position="666"/>
    </location>
</feature>
<dbReference type="FunFam" id="2.20.50.20:FF:000005">
    <property type="entry name" value="Vitellogenin 3"/>
    <property type="match status" value="1"/>
</dbReference>
<evidence type="ECO:0000256" key="8">
    <source>
        <dbReference type="SAM" id="MobiDB-lite"/>
    </source>
</evidence>
<feature type="domain" description="VWFD" evidence="10">
    <location>
        <begin position="1621"/>
        <end position="1799"/>
    </location>
</feature>
<feature type="compositionally biased region" description="Basic and acidic residues" evidence="8">
    <location>
        <begin position="1304"/>
        <end position="1314"/>
    </location>
</feature>
<dbReference type="InterPro" id="IPR037088">
    <property type="entry name" value="Vitellinogen_b-sht_shell_sf"/>
</dbReference>
<keyword evidence="4 7" id="KW-1015">Disulfide bond</keyword>
<evidence type="ECO:0000256" key="5">
    <source>
        <dbReference type="ARBA" id="ARBA00023180"/>
    </source>
</evidence>
<dbReference type="SMART" id="SM01170">
    <property type="entry name" value="DUF1944"/>
    <property type="match status" value="1"/>
</dbReference>
<feature type="non-terminal residue" evidence="11">
    <location>
        <position position="1"/>
    </location>
</feature>
<organism evidence="11 12">
    <name type="scientific">Mohoua ochrocephala</name>
    <dbReference type="NCBI Taxonomy" id="874463"/>
    <lineage>
        <taxon>Eukaryota</taxon>
        <taxon>Metazoa</taxon>
        <taxon>Chordata</taxon>
        <taxon>Craniata</taxon>
        <taxon>Vertebrata</taxon>
        <taxon>Euteleostomi</taxon>
        <taxon>Archelosauria</taxon>
        <taxon>Archosauria</taxon>
        <taxon>Dinosauria</taxon>
        <taxon>Saurischia</taxon>
        <taxon>Theropoda</taxon>
        <taxon>Coelurosauria</taxon>
        <taxon>Aves</taxon>
        <taxon>Neognathae</taxon>
        <taxon>Neoaves</taxon>
        <taxon>Telluraves</taxon>
        <taxon>Australaves</taxon>
        <taxon>Passeriformes</taxon>
        <taxon>Meliphagoidea</taxon>
        <taxon>Acanthizidae</taxon>
        <taxon>Mohoua</taxon>
    </lineage>
</organism>
<dbReference type="EMBL" id="VZTA01013818">
    <property type="protein sequence ID" value="NXA64154.1"/>
    <property type="molecule type" value="Genomic_DNA"/>
</dbReference>
<dbReference type="GO" id="GO:0005319">
    <property type="term" value="F:lipid transporter activity"/>
    <property type="evidence" value="ECO:0007669"/>
    <property type="project" value="InterPro"/>
</dbReference>
<keyword evidence="2" id="KW-0732">Signal</keyword>
<dbReference type="GO" id="GO:0071391">
    <property type="term" value="P:cellular response to estrogen stimulus"/>
    <property type="evidence" value="ECO:0007669"/>
    <property type="project" value="TreeGrafter"/>
</dbReference>
<keyword evidence="3" id="KW-0758">Storage protein</keyword>
<feature type="compositionally biased region" description="Low complexity" evidence="8">
    <location>
        <begin position="1150"/>
        <end position="1246"/>
    </location>
</feature>
<feature type="compositionally biased region" description="Polar residues" evidence="8">
    <location>
        <begin position="946"/>
        <end position="957"/>
    </location>
</feature>
<evidence type="ECO:0000256" key="2">
    <source>
        <dbReference type="ARBA" id="ARBA00022729"/>
    </source>
</evidence>
<evidence type="ECO:0000313" key="12">
    <source>
        <dbReference type="Proteomes" id="UP000586926"/>
    </source>
</evidence>
<dbReference type="PANTHER" id="PTHR23345:SF15">
    <property type="entry name" value="VITELLOGENIN 1-RELATED"/>
    <property type="match status" value="1"/>
</dbReference>
<dbReference type="Proteomes" id="UP000586926">
    <property type="component" value="Unassembled WGS sequence"/>
</dbReference>
<feature type="region of interest" description="Disordered" evidence="8">
    <location>
        <begin position="946"/>
        <end position="983"/>
    </location>
</feature>
<keyword evidence="5" id="KW-0325">Glycoprotein</keyword>
<feature type="compositionally biased region" description="Low complexity" evidence="8">
    <location>
        <begin position="1098"/>
        <end position="1119"/>
    </location>
</feature>
<evidence type="ECO:0000256" key="4">
    <source>
        <dbReference type="ARBA" id="ARBA00023157"/>
    </source>
</evidence>
<name>A0A7K7XFN7_9PASS</name>
<comment type="caution">
    <text evidence="7">Lacks conserved residue(s) required for the propagation of feature annotation.</text>
</comment>
<feature type="region of interest" description="Disordered" evidence="8">
    <location>
        <begin position="1082"/>
        <end position="1323"/>
    </location>
</feature>
<dbReference type="Pfam" id="PF09175">
    <property type="entry name" value="Vit_b-sht_shell"/>
    <property type="match status" value="1"/>
</dbReference>
<dbReference type="InterPro" id="IPR015255">
    <property type="entry name" value="Vitellinogen_open_b-sht"/>
</dbReference>
<feature type="region of interest" description="Disordered" evidence="8">
    <location>
        <begin position="1348"/>
        <end position="1409"/>
    </location>
</feature>
<dbReference type="Gene3D" id="2.20.50.20">
    <property type="entry name" value="Lipovitellin. Chain A, domain 3"/>
    <property type="match status" value="2"/>
</dbReference>
<feature type="disulfide bond" evidence="7">
    <location>
        <begin position="159"/>
        <end position="185"/>
    </location>
</feature>
<dbReference type="Gene3D" id="1.25.10.20">
    <property type="entry name" value="Vitellinogen, superhelical"/>
    <property type="match status" value="1"/>
</dbReference>
<dbReference type="FunFam" id="2.30.230.10:FF:000002">
    <property type="entry name" value="Vitellogenin 7"/>
    <property type="match status" value="1"/>
</dbReference>
<dbReference type="PANTHER" id="PTHR23345">
    <property type="entry name" value="VITELLOGENIN-RELATED"/>
    <property type="match status" value="1"/>
</dbReference>
<comment type="caution">
    <text evidence="11">The sequence shown here is derived from an EMBL/GenBank/DDBJ whole genome shotgun (WGS) entry which is preliminary data.</text>
</comment>
<dbReference type="SUPFAM" id="SSF48431">
    <property type="entry name" value="Lipovitellin-phosvitin complex, superhelical domain"/>
    <property type="match status" value="1"/>
</dbReference>
<proteinExistence type="predicted"/>
<dbReference type="Pfam" id="PF01347">
    <property type="entry name" value="Vitellogenin_N"/>
    <property type="match status" value="1"/>
</dbReference>
<dbReference type="InterPro" id="IPR015819">
    <property type="entry name" value="Lipid_transp_b-sht_shell"/>
</dbReference>
<accession>A0A7K7XFN7</accession>
<dbReference type="SMART" id="SM00638">
    <property type="entry name" value="LPD_N"/>
    <property type="match status" value="1"/>
</dbReference>
<dbReference type="InterPro" id="IPR001747">
    <property type="entry name" value="Vitellogenin_N"/>
</dbReference>
<dbReference type="GO" id="GO:0045735">
    <property type="term" value="F:nutrient reservoir activity"/>
    <property type="evidence" value="ECO:0007669"/>
    <property type="project" value="UniProtKB-KW"/>
</dbReference>